<evidence type="ECO:0000259" key="5">
    <source>
        <dbReference type="SMART" id="SM00849"/>
    </source>
</evidence>
<proteinExistence type="inferred from homology"/>
<organism evidence="6 7">
    <name type="scientific">Kribbella speibonae</name>
    <dbReference type="NCBI Taxonomy" id="1572660"/>
    <lineage>
        <taxon>Bacteria</taxon>
        <taxon>Bacillati</taxon>
        <taxon>Actinomycetota</taxon>
        <taxon>Actinomycetes</taxon>
        <taxon>Propionibacteriales</taxon>
        <taxon>Kribbellaceae</taxon>
        <taxon>Kribbella</taxon>
    </lineage>
</organism>
<evidence type="ECO:0000256" key="3">
    <source>
        <dbReference type="ARBA" id="ARBA00022801"/>
    </source>
</evidence>
<evidence type="ECO:0000256" key="1">
    <source>
        <dbReference type="ARBA" id="ARBA00007749"/>
    </source>
</evidence>
<name>A0A4R0ICJ8_9ACTN</name>
<dbReference type="SUPFAM" id="SSF56281">
    <property type="entry name" value="Metallo-hydrolase/oxidoreductase"/>
    <property type="match status" value="1"/>
</dbReference>
<dbReference type="EMBL" id="SJKC01000007">
    <property type="protein sequence ID" value="TCC30871.1"/>
    <property type="molecule type" value="Genomic_DNA"/>
</dbReference>
<feature type="domain" description="Metallo-beta-lactamase" evidence="5">
    <location>
        <begin position="60"/>
        <end position="245"/>
    </location>
</feature>
<evidence type="ECO:0000256" key="2">
    <source>
        <dbReference type="ARBA" id="ARBA00022723"/>
    </source>
</evidence>
<gene>
    <name evidence="6" type="ORF">E0H92_37845</name>
</gene>
<keyword evidence="4" id="KW-0862">Zinc</keyword>
<dbReference type="AlphaFoldDB" id="A0A4R0ICJ8"/>
<sequence>MRGIGGSARHAAYEFGGLTVVALLDGYIDLPPSRLRDERGGVLSPLPGEVPLVDGRLRLSVNAFLVDDGERRVLVDTGASNSWDPTMGELPEGMRVAGIDRESITDVAITHTHVDHVNGLVAADGSDAFPLLERIFVGAGDVRRFDGNLARFRDRVVPVAEELAVTPWMTALPTVGHTPGHTTYDVRDGDGHLLIWGDTIHVPSLQFAHPEVCWELDDDQTLARAGRAALLDRLTRPRHFVAGAHLDWPGIGRVTQDGLGYAVEYLSCPTV</sequence>
<comment type="caution">
    <text evidence="6">The sequence shown here is derived from an EMBL/GenBank/DDBJ whole genome shotgun (WGS) entry which is preliminary data.</text>
</comment>
<dbReference type="GO" id="GO:0046872">
    <property type="term" value="F:metal ion binding"/>
    <property type="evidence" value="ECO:0007669"/>
    <property type="project" value="UniProtKB-KW"/>
</dbReference>
<dbReference type="InterPro" id="IPR001279">
    <property type="entry name" value="Metallo-B-lactamas"/>
</dbReference>
<dbReference type="RefSeq" id="WP_131499686.1">
    <property type="nucleotide sequence ID" value="NZ_SJKC01000007.1"/>
</dbReference>
<dbReference type="CDD" id="cd07720">
    <property type="entry name" value="OPHC2-like_MBL-fold"/>
    <property type="match status" value="1"/>
</dbReference>
<dbReference type="Proteomes" id="UP000294225">
    <property type="component" value="Unassembled WGS sequence"/>
</dbReference>
<dbReference type="PANTHER" id="PTHR42978">
    <property type="entry name" value="QUORUM-QUENCHING LACTONASE YTNP-RELATED-RELATED"/>
    <property type="match status" value="1"/>
</dbReference>
<evidence type="ECO:0000256" key="4">
    <source>
        <dbReference type="ARBA" id="ARBA00022833"/>
    </source>
</evidence>
<keyword evidence="2" id="KW-0479">Metal-binding</keyword>
<dbReference type="Pfam" id="PF00753">
    <property type="entry name" value="Lactamase_B"/>
    <property type="match status" value="1"/>
</dbReference>
<dbReference type="InterPro" id="IPR051013">
    <property type="entry name" value="MBL_superfamily_lactonases"/>
</dbReference>
<dbReference type="SMART" id="SM00849">
    <property type="entry name" value="Lactamase_B"/>
    <property type="match status" value="1"/>
</dbReference>
<dbReference type="PANTHER" id="PTHR42978:SF6">
    <property type="entry name" value="QUORUM-QUENCHING LACTONASE YTNP-RELATED"/>
    <property type="match status" value="1"/>
</dbReference>
<comment type="similarity">
    <text evidence="1">Belongs to the metallo-beta-lactamase superfamily.</text>
</comment>
<evidence type="ECO:0000313" key="6">
    <source>
        <dbReference type="EMBL" id="TCC30871.1"/>
    </source>
</evidence>
<accession>A0A4R0ICJ8</accession>
<protein>
    <submittedName>
        <fullName evidence="6">MBL fold metallo-hydrolase</fullName>
    </submittedName>
</protein>
<keyword evidence="3 6" id="KW-0378">Hydrolase</keyword>
<dbReference type="InterPro" id="IPR036866">
    <property type="entry name" value="RibonucZ/Hydroxyglut_hydro"/>
</dbReference>
<dbReference type="Gene3D" id="3.60.15.10">
    <property type="entry name" value="Ribonuclease Z/Hydroxyacylglutathione hydrolase-like"/>
    <property type="match status" value="1"/>
</dbReference>
<evidence type="ECO:0000313" key="7">
    <source>
        <dbReference type="Proteomes" id="UP000294225"/>
    </source>
</evidence>
<dbReference type="GO" id="GO:0016787">
    <property type="term" value="F:hydrolase activity"/>
    <property type="evidence" value="ECO:0007669"/>
    <property type="project" value="UniProtKB-KW"/>
</dbReference>
<reference evidence="6 7" key="1">
    <citation type="submission" date="2019-02" db="EMBL/GenBank/DDBJ databases">
        <title>Kribbella capetownensis sp. nov. and Kribbella speibonae sp. nov., isolated from soil.</title>
        <authorList>
            <person name="Curtis S.M."/>
            <person name="Norton I."/>
            <person name="Everest G.J."/>
            <person name="Meyers P.R."/>
        </authorList>
    </citation>
    <scope>NUCLEOTIDE SEQUENCE [LARGE SCALE GENOMIC DNA]</scope>
    <source>
        <strain evidence="6 7">YM55</strain>
    </source>
</reference>